<evidence type="ECO:0000259" key="3">
    <source>
        <dbReference type="Pfam" id="PF01055"/>
    </source>
</evidence>
<proteinExistence type="inferred from homology"/>
<dbReference type="SUPFAM" id="SSF51445">
    <property type="entry name" value="(Trans)glycosidases"/>
    <property type="match status" value="1"/>
</dbReference>
<dbReference type="Proteomes" id="UP000322530">
    <property type="component" value="Unassembled WGS sequence"/>
</dbReference>
<dbReference type="Pfam" id="PF13802">
    <property type="entry name" value="Gal_mutarotas_2"/>
    <property type="match status" value="1"/>
</dbReference>
<dbReference type="InterPro" id="IPR013780">
    <property type="entry name" value="Glyco_hydro_b"/>
</dbReference>
<dbReference type="InterPro" id="IPR000322">
    <property type="entry name" value="Glyco_hydro_31_TIM"/>
</dbReference>
<sequence length="663" mass="75333">MHGFRQYNTTLIWERQHETVAIEPWGRDSLRVRASVNGDIHDPVVNVLLPAEATEVQITLGEDEATLVNGNITAQVSAVGGIRFLNTQSGAEILAEKKPFHSSRIPARFFKSKHSDLHHLEARFCAYSDERLYGLGQHQHGLLDQKGATIDLIQRNSEVSIPFLFSSRGYGFLWHNPAIGRVELGTNETRWVAEATPQLDYWITVGDSPAEIMERYADATGHAPEFPDWATGFWQSKLRYRNQDELLSVAREYKRRGLPLSVIVIDFFHWSLQGDWRFDPQAWPDPAAMVQELKELGIELMVSIWPTVNPLSENFATMLERGLLLRTERGIPFLMSFQDNRPEGQIGVYYYDSSNPEARDFIWEQVNEHYYQLGIKTWWLDACEPEMFPLDPDNVRFHIGNGQAVANAYPLLHERGFYEHIKEAGAPAVVNLCRSGWAGSQRYASAIWSGDINSTFETLQAQIRAGLNMALSGIPWWTTDIGGFYGADINSAYFRELVVRWFQYGVFCPLFRLHGYRMESESAEQMLDSGAENEAWSFGDEAYGIITDLLFLRERLRPYINEQMRIAHEKGLPPMRPLFFDFPEDAACAAIEDQFLFGSDLLVAPVLFEGARSREVYLPAGTTWTDAWSGESYAGGQRITAAAPLERIPVYLRADAQLPIRNA</sequence>
<evidence type="ECO:0000256" key="1">
    <source>
        <dbReference type="ARBA" id="ARBA00007806"/>
    </source>
</evidence>
<comment type="caution">
    <text evidence="6">The sequence shown here is derived from an EMBL/GenBank/DDBJ whole genome shotgun (WGS) entry which is preliminary data.</text>
</comment>
<dbReference type="Gene3D" id="2.60.40.1760">
    <property type="entry name" value="glycosyl hydrolase (family 31)"/>
    <property type="match status" value="1"/>
</dbReference>
<dbReference type="OrthoDB" id="176168at2"/>
<dbReference type="GO" id="GO:0004553">
    <property type="term" value="F:hydrolase activity, hydrolyzing O-glycosyl compounds"/>
    <property type="evidence" value="ECO:0007669"/>
    <property type="project" value="InterPro"/>
</dbReference>
<gene>
    <name evidence="6" type="primary">yicI_2</name>
    <name evidence="6" type="ORF">KDI_24810</name>
</gene>
<dbReference type="Pfam" id="PF01055">
    <property type="entry name" value="Glyco_hydro_31_2nd"/>
    <property type="match status" value="1"/>
</dbReference>
<dbReference type="CDD" id="cd06591">
    <property type="entry name" value="GH31_xylosidase_XylS"/>
    <property type="match status" value="1"/>
</dbReference>
<dbReference type="GO" id="GO:0005975">
    <property type="term" value="P:carbohydrate metabolic process"/>
    <property type="evidence" value="ECO:0007669"/>
    <property type="project" value="InterPro"/>
</dbReference>
<dbReference type="InterPro" id="IPR048395">
    <property type="entry name" value="Glyco_hydro_31_C"/>
</dbReference>
<protein>
    <submittedName>
        <fullName evidence="6">Family 31 glucosidase</fullName>
    </submittedName>
</protein>
<keyword evidence="2" id="KW-0326">Glycosidase</keyword>
<dbReference type="PANTHER" id="PTHR43863">
    <property type="entry name" value="HYDROLASE, PUTATIVE (AFU_ORTHOLOGUE AFUA_1G03140)-RELATED"/>
    <property type="match status" value="1"/>
</dbReference>
<organism evidence="6 7">
    <name type="scientific">Dictyobacter arantiisoli</name>
    <dbReference type="NCBI Taxonomy" id="2014874"/>
    <lineage>
        <taxon>Bacteria</taxon>
        <taxon>Bacillati</taxon>
        <taxon>Chloroflexota</taxon>
        <taxon>Ktedonobacteria</taxon>
        <taxon>Ktedonobacterales</taxon>
        <taxon>Dictyobacteraceae</taxon>
        <taxon>Dictyobacter</taxon>
    </lineage>
</organism>
<accession>A0A5A5TC63</accession>
<dbReference type="InterPro" id="IPR051816">
    <property type="entry name" value="Glycosyl_Hydrolase_31"/>
</dbReference>
<dbReference type="RefSeq" id="WP_149401884.1">
    <property type="nucleotide sequence ID" value="NZ_BIXY01000033.1"/>
</dbReference>
<dbReference type="InterPro" id="IPR011013">
    <property type="entry name" value="Gal_mutarotase_sf_dom"/>
</dbReference>
<dbReference type="SUPFAM" id="SSF51011">
    <property type="entry name" value="Glycosyl hydrolase domain"/>
    <property type="match status" value="1"/>
</dbReference>
<reference evidence="6 7" key="1">
    <citation type="submission" date="2019-01" db="EMBL/GenBank/DDBJ databases">
        <title>Draft genome sequence of Dictyobacter sp. Uno17.</title>
        <authorList>
            <person name="Wang C.M."/>
            <person name="Zheng Y."/>
            <person name="Sakai Y."/>
            <person name="Abe K."/>
            <person name="Yokota A."/>
            <person name="Yabe S."/>
        </authorList>
    </citation>
    <scope>NUCLEOTIDE SEQUENCE [LARGE SCALE GENOMIC DNA]</scope>
    <source>
        <strain evidence="6 7">Uno17</strain>
    </source>
</reference>
<feature type="domain" description="Glycoside hydrolase family 31 N-terminal" evidence="4">
    <location>
        <begin position="28"/>
        <end position="179"/>
    </location>
</feature>
<dbReference type="InterPro" id="IPR025887">
    <property type="entry name" value="Glyco_hydro_31_N_dom"/>
</dbReference>
<dbReference type="CDD" id="cd14752">
    <property type="entry name" value="GH31_N"/>
    <property type="match status" value="1"/>
</dbReference>
<evidence type="ECO:0000259" key="5">
    <source>
        <dbReference type="Pfam" id="PF21365"/>
    </source>
</evidence>
<evidence type="ECO:0000313" key="6">
    <source>
        <dbReference type="EMBL" id="GCF08917.1"/>
    </source>
</evidence>
<evidence type="ECO:0000256" key="2">
    <source>
        <dbReference type="RuleBase" id="RU361185"/>
    </source>
</evidence>
<evidence type="ECO:0000313" key="7">
    <source>
        <dbReference type="Proteomes" id="UP000322530"/>
    </source>
</evidence>
<dbReference type="AlphaFoldDB" id="A0A5A5TC63"/>
<keyword evidence="7" id="KW-1185">Reference proteome</keyword>
<dbReference type="PANTHER" id="PTHR43863:SF2">
    <property type="entry name" value="MALTASE-GLUCOAMYLASE"/>
    <property type="match status" value="1"/>
</dbReference>
<dbReference type="Gene3D" id="3.20.20.80">
    <property type="entry name" value="Glycosidases"/>
    <property type="match status" value="1"/>
</dbReference>
<name>A0A5A5TC63_9CHLR</name>
<dbReference type="SUPFAM" id="SSF74650">
    <property type="entry name" value="Galactose mutarotase-like"/>
    <property type="match status" value="1"/>
</dbReference>
<feature type="domain" description="Glycosyl hydrolase family 31 C-terminal" evidence="5">
    <location>
        <begin position="571"/>
        <end position="655"/>
    </location>
</feature>
<feature type="domain" description="Glycoside hydrolase family 31 TIM barrel" evidence="3">
    <location>
        <begin position="225"/>
        <end position="561"/>
    </location>
</feature>
<dbReference type="Pfam" id="PF21365">
    <property type="entry name" value="Glyco_hydro_31_3rd"/>
    <property type="match status" value="1"/>
</dbReference>
<dbReference type="GO" id="GO:0030246">
    <property type="term" value="F:carbohydrate binding"/>
    <property type="evidence" value="ECO:0007669"/>
    <property type="project" value="InterPro"/>
</dbReference>
<dbReference type="Gene3D" id="2.60.40.1180">
    <property type="entry name" value="Golgi alpha-mannosidase II"/>
    <property type="match status" value="1"/>
</dbReference>
<keyword evidence="2" id="KW-0378">Hydrolase</keyword>
<evidence type="ECO:0000259" key="4">
    <source>
        <dbReference type="Pfam" id="PF13802"/>
    </source>
</evidence>
<dbReference type="EMBL" id="BIXY01000033">
    <property type="protein sequence ID" value="GCF08917.1"/>
    <property type="molecule type" value="Genomic_DNA"/>
</dbReference>
<comment type="similarity">
    <text evidence="1 2">Belongs to the glycosyl hydrolase 31 family.</text>
</comment>
<dbReference type="InterPro" id="IPR017853">
    <property type="entry name" value="GH"/>
</dbReference>